<organism evidence="2 3">
    <name type="scientific">Colletotrichum costaricense</name>
    <dbReference type="NCBI Taxonomy" id="1209916"/>
    <lineage>
        <taxon>Eukaryota</taxon>
        <taxon>Fungi</taxon>
        <taxon>Dikarya</taxon>
        <taxon>Ascomycota</taxon>
        <taxon>Pezizomycotina</taxon>
        <taxon>Sordariomycetes</taxon>
        <taxon>Hypocreomycetidae</taxon>
        <taxon>Glomerellales</taxon>
        <taxon>Glomerellaceae</taxon>
        <taxon>Colletotrichum</taxon>
        <taxon>Colletotrichum acutatum species complex</taxon>
    </lineage>
</organism>
<dbReference type="Proteomes" id="UP001240678">
    <property type="component" value="Unassembled WGS sequence"/>
</dbReference>
<proteinExistence type="predicted"/>
<evidence type="ECO:0000313" key="3">
    <source>
        <dbReference type="Proteomes" id="UP001240678"/>
    </source>
</evidence>
<dbReference type="AlphaFoldDB" id="A0AAJ0E6F1"/>
<protein>
    <submittedName>
        <fullName evidence="2">Uncharacterized protein</fullName>
    </submittedName>
</protein>
<feature type="compositionally biased region" description="Basic and acidic residues" evidence="1">
    <location>
        <begin position="13"/>
        <end position="25"/>
    </location>
</feature>
<evidence type="ECO:0000256" key="1">
    <source>
        <dbReference type="SAM" id="MobiDB-lite"/>
    </source>
</evidence>
<dbReference type="EMBL" id="MOOE01000002">
    <property type="protein sequence ID" value="KAK1537068.1"/>
    <property type="molecule type" value="Genomic_DNA"/>
</dbReference>
<feature type="region of interest" description="Disordered" evidence="1">
    <location>
        <begin position="1"/>
        <end position="36"/>
    </location>
</feature>
<keyword evidence="3" id="KW-1185">Reference proteome</keyword>
<accession>A0AAJ0E6F1</accession>
<reference evidence="2 3" key="1">
    <citation type="submission" date="2016-10" db="EMBL/GenBank/DDBJ databases">
        <title>The genome sequence of Colletotrichum fioriniae PJ7.</title>
        <authorList>
            <person name="Baroncelli R."/>
        </authorList>
    </citation>
    <scope>NUCLEOTIDE SEQUENCE [LARGE SCALE GENOMIC DNA]</scope>
    <source>
        <strain evidence="2 3">IMI 309622</strain>
    </source>
</reference>
<name>A0AAJ0E6F1_9PEZI</name>
<sequence length="79" mass="9515">MAPWPRRVGSRTRKNEIDRRARTDYQGKLPETAGQPEFTTRAHCFFCRRSLRRTTVEREQDHQVTPNRRQPQRGEQQYS</sequence>
<dbReference type="GeneID" id="85334126"/>
<comment type="caution">
    <text evidence="2">The sequence shown here is derived from an EMBL/GenBank/DDBJ whole genome shotgun (WGS) entry which is preliminary data.</text>
</comment>
<feature type="region of interest" description="Disordered" evidence="1">
    <location>
        <begin position="55"/>
        <end position="79"/>
    </location>
</feature>
<dbReference type="RefSeq" id="XP_060319229.1">
    <property type="nucleotide sequence ID" value="XM_060450579.1"/>
</dbReference>
<evidence type="ECO:0000313" key="2">
    <source>
        <dbReference type="EMBL" id="KAK1537068.1"/>
    </source>
</evidence>
<gene>
    <name evidence="2" type="ORF">CCOS01_02388</name>
</gene>
<feature type="compositionally biased region" description="Polar residues" evidence="1">
    <location>
        <begin position="63"/>
        <end position="79"/>
    </location>
</feature>